<dbReference type="NCBIfam" id="TIGR02464">
    <property type="entry name" value="ribofla_fusion"/>
    <property type="match status" value="1"/>
</dbReference>
<name>A0A6M1RC77_9GAMM</name>
<dbReference type="Pfam" id="PF08719">
    <property type="entry name" value="NADAR"/>
    <property type="match status" value="1"/>
</dbReference>
<dbReference type="SUPFAM" id="SSF143990">
    <property type="entry name" value="YbiA-like"/>
    <property type="match status" value="1"/>
</dbReference>
<feature type="domain" description="NADAR" evidence="3">
    <location>
        <begin position="8"/>
        <end position="144"/>
    </location>
</feature>
<dbReference type="CDD" id="cd15457">
    <property type="entry name" value="NADAR"/>
    <property type="match status" value="1"/>
</dbReference>
<keyword evidence="5" id="KW-1185">Reference proteome</keyword>
<gene>
    <name evidence="4" type="ORF">G5S52_20105</name>
</gene>
<accession>A0A6M1RC77</accession>
<dbReference type="Proteomes" id="UP000473008">
    <property type="component" value="Unassembled WGS sequence"/>
</dbReference>
<evidence type="ECO:0000256" key="1">
    <source>
        <dbReference type="ARBA" id="ARBA00000022"/>
    </source>
</evidence>
<evidence type="ECO:0000313" key="4">
    <source>
        <dbReference type="EMBL" id="NGN99853.1"/>
    </source>
</evidence>
<dbReference type="RefSeq" id="WP_165017921.1">
    <property type="nucleotide sequence ID" value="NZ_JAALDL010000019.1"/>
</dbReference>
<dbReference type="InterPro" id="IPR037238">
    <property type="entry name" value="YbiA-like_sf"/>
</dbReference>
<dbReference type="AlphaFoldDB" id="A0A6M1RC77"/>
<sequence length="156" mass="17952">MSVNEIRFYEPDESYGFLSNFFPASIVIDGEYWSSTEHAYHAQKFTDVALQQKILSAKTPCDAFKLSREMEAHVRKDWALVRYDIMHFVVMEKFLQHPNLRQLLTETAPAILIENSPCDSYWGAGENDKGENKMGLILMSVRAQFILLNSENVPTK</sequence>
<dbReference type="Gene3D" id="1.10.357.40">
    <property type="entry name" value="YbiA-like"/>
    <property type="match status" value="1"/>
</dbReference>
<evidence type="ECO:0000313" key="5">
    <source>
        <dbReference type="Proteomes" id="UP000473008"/>
    </source>
</evidence>
<dbReference type="EMBL" id="JAALDL010000019">
    <property type="protein sequence ID" value="NGN99853.1"/>
    <property type="molecule type" value="Genomic_DNA"/>
</dbReference>
<evidence type="ECO:0000256" key="2">
    <source>
        <dbReference type="ARBA" id="ARBA00000751"/>
    </source>
</evidence>
<protein>
    <submittedName>
        <fullName evidence="4">NADAR family protein</fullName>
    </submittedName>
</protein>
<comment type="catalytic activity">
    <reaction evidence="1">
        <text>5-amino-6-(5-phospho-D-ribosylamino)uracil + H2O = 5,6-diaminouracil + D-ribose 5-phosphate</text>
        <dbReference type="Rhea" id="RHEA:55020"/>
        <dbReference type="ChEBI" id="CHEBI:15377"/>
        <dbReference type="ChEBI" id="CHEBI:46252"/>
        <dbReference type="ChEBI" id="CHEBI:58453"/>
        <dbReference type="ChEBI" id="CHEBI:78346"/>
    </reaction>
</comment>
<evidence type="ECO:0000259" key="3">
    <source>
        <dbReference type="Pfam" id="PF08719"/>
    </source>
</evidence>
<dbReference type="InterPro" id="IPR012816">
    <property type="entry name" value="NADAR"/>
</dbReference>
<proteinExistence type="predicted"/>
<organism evidence="4 5">
    <name type="scientific">Grimontia sedimenti</name>
    <dbReference type="NCBI Taxonomy" id="2711294"/>
    <lineage>
        <taxon>Bacteria</taxon>
        <taxon>Pseudomonadati</taxon>
        <taxon>Pseudomonadota</taxon>
        <taxon>Gammaproteobacteria</taxon>
        <taxon>Vibrionales</taxon>
        <taxon>Vibrionaceae</taxon>
        <taxon>Grimontia</taxon>
    </lineage>
</organism>
<comment type="caution">
    <text evidence="4">The sequence shown here is derived from an EMBL/GenBank/DDBJ whole genome shotgun (WGS) entry which is preliminary data.</text>
</comment>
<comment type="catalytic activity">
    <reaction evidence="2">
        <text>2,5-diamino-6-hydroxy-4-(5-phosphoribosylamino)-pyrimidine + H2O = 2,5,6-triamino-4-hydroxypyrimidine + D-ribose 5-phosphate</text>
        <dbReference type="Rhea" id="RHEA:23436"/>
        <dbReference type="ChEBI" id="CHEBI:15377"/>
        <dbReference type="ChEBI" id="CHEBI:58614"/>
        <dbReference type="ChEBI" id="CHEBI:78346"/>
        <dbReference type="ChEBI" id="CHEBI:137796"/>
    </reaction>
</comment>
<reference evidence="4 5" key="1">
    <citation type="submission" date="2020-02" db="EMBL/GenBank/DDBJ databases">
        <title>The draft genome of Grimontia sedimenta sp. nov., isolated from benthic sediments near coral reefs south of Kuwait.</title>
        <authorList>
            <person name="Mahmoud H.M."/>
            <person name="Jose L."/>
            <person name="Eapen S."/>
        </authorList>
    </citation>
    <scope>NUCLEOTIDE SEQUENCE [LARGE SCALE GENOMIC DNA]</scope>
    <source>
        <strain evidence="4 5">S25</strain>
    </source>
</reference>